<feature type="domain" description="HTH hxlR-type" evidence="4">
    <location>
        <begin position="16"/>
        <end position="115"/>
    </location>
</feature>
<dbReference type="GO" id="GO:0003677">
    <property type="term" value="F:DNA binding"/>
    <property type="evidence" value="ECO:0007669"/>
    <property type="project" value="UniProtKB-KW"/>
</dbReference>
<evidence type="ECO:0000313" key="6">
    <source>
        <dbReference type="Proteomes" id="UP000256269"/>
    </source>
</evidence>
<dbReference type="InterPro" id="IPR002577">
    <property type="entry name" value="HTH_HxlR"/>
</dbReference>
<reference evidence="5 6" key="1">
    <citation type="submission" date="2018-08" db="EMBL/GenBank/DDBJ databases">
        <title>Genomic Encyclopedia of Archaeal and Bacterial Type Strains, Phase II (KMG-II): from individual species to whole genera.</title>
        <authorList>
            <person name="Goeker M."/>
        </authorList>
    </citation>
    <scope>NUCLEOTIDE SEQUENCE [LARGE SCALE GENOMIC DNA]</scope>
    <source>
        <strain evidence="5 6">DSM 45791</strain>
    </source>
</reference>
<dbReference type="Pfam" id="PF01638">
    <property type="entry name" value="HxlR"/>
    <property type="match status" value="1"/>
</dbReference>
<dbReference type="Gene3D" id="1.10.10.10">
    <property type="entry name" value="Winged helix-like DNA-binding domain superfamily/Winged helix DNA-binding domain"/>
    <property type="match status" value="1"/>
</dbReference>
<protein>
    <submittedName>
        <fullName evidence="5">DNA-binding HxlR family transcriptional regulator</fullName>
    </submittedName>
</protein>
<dbReference type="EMBL" id="QUNO01000020">
    <property type="protein sequence ID" value="REH33152.1"/>
    <property type="molecule type" value="Genomic_DNA"/>
</dbReference>
<dbReference type="PROSITE" id="PS51118">
    <property type="entry name" value="HTH_HXLR"/>
    <property type="match status" value="1"/>
</dbReference>
<dbReference type="Proteomes" id="UP000256269">
    <property type="component" value="Unassembled WGS sequence"/>
</dbReference>
<proteinExistence type="predicted"/>
<dbReference type="PANTHER" id="PTHR33204:SF18">
    <property type="entry name" value="TRANSCRIPTIONAL REGULATORY PROTEIN"/>
    <property type="match status" value="1"/>
</dbReference>
<organism evidence="5 6">
    <name type="scientific">Kutzneria buriramensis</name>
    <dbReference type="NCBI Taxonomy" id="1045776"/>
    <lineage>
        <taxon>Bacteria</taxon>
        <taxon>Bacillati</taxon>
        <taxon>Actinomycetota</taxon>
        <taxon>Actinomycetes</taxon>
        <taxon>Pseudonocardiales</taxon>
        <taxon>Pseudonocardiaceae</taxon>
        <taxon>Kutzneria</taxon>
    </lineage>
</organism>
<dbReference type="InterPro" id="IPR036388">
    <property type="entry name" value="WH-like_DNA-bd_sf"/>
</dbReference>
<accession>A0A3E0GXN6</accession>
<evidence type="ECO:0000256" key="3">
    <source>
        <dbReference type="ARBA" id="ARBA00023163"/>
    </source>
</evidence>
<evidence type="ECO:0000256" key="1">
    <source>
        <dbReference type="ARBA" id="ARBA00023015"/>
    </source>
</evidence>
<dbReference type="SUPFAM" id="SSF46785">
    <property type="entry name" value="Winged helix' DNA-binding domain"/>
    <property type="match status" value="1"/>
</dbReference>
<sequence>MVRMTELVVADDLPACSIERSLQVLGERWTLLVLREIFAGRHRFAEIRGALDIAPNLLSARLKTLVAAGVLEARAYQEPGSRQRQSYHLTPAGRELKLVLGALQQWGDEHRPRTVGPSALRRSKEGRPVRVAFVGEDGVEIPTRDVAFVLNT</sequence>
<evidence type="ECO:0000259" key="4">
    <source>
        <dbReference type="PROSITE" id="PS51118"/>
    </source>
</evidence>
<gene>
    <name evidence="5" type="ORF">BCF44_120224</name>
</gene>
<name>A0A3E0GXN6_9PSEU</name>
<dbReference type="AlphaFoldDB" id="A0A3E0GXN6"/>
<keyword evidence="3" id="KW-0804">Transcription</keyword>
<dbReference type="InterPro" id="IPR036390">
    <property type="entry name" value="WH_DNA-bd_sf"/>
</dbReference>
<comment type="caution">
    <text evidence="5">The sequence shown here is derived from an EMBL/GenBank/DDBJ whole genome shotgun (WGS) entry which is preliminary data.</text>
</comment>
<evidence type="ECO:0000313" key="5">
    <source>
        <dbReference type="EMBL" id="REH33152.1"/>
    </source>
</evidence>
<keyword evidence="6" id="KW-1185">Reference proteome</keyword>
<dbReference type="PANTHER" id="PTHR33204">
    <property type="entry name" value="TRANSCRIPTIONAL REGULATOR, MARR FAMILY"/>
    <property type="match status" value="1"/>
</dbReference>
<evidence type="ECO:0000256" key="2">
    <source>
        <dbReference type="ARBA" id="ARBA00023125"/>
    </source>
</evidence>
<keyword evidence="2 5" id="KW-0238">DNA-binding</keyword>
<keyword evidence="1" id="KW-0805">Transcription regulation</keyword>